<name>A0A518BPR4_9BACT</name>
<keyword evidence="2" id="KW-1185">Reference proteome</keyword>
<sequence>MDRPRPTDVPPERDEQPLGLVGFRVRMFRTVRDSGFVPLAQITALVGSQPSGKTTLIRALRGLDPDTSSPYSLERDWPHDRRQRRDADQVPCLTAYRLGESARARLVEQGAVAADACGVRVGRTFAGEFVTEAWCGDPAGDELANGHERFGGSPALTAFVQEHLPRIVHAGHDPFLPGAIAGQDLSPARSSTVDSGIAALASLLSRVGLDDAALAGDRAARRVSEASVALGQALAARGLGSALHLGIDRGRLLLDFELGGVRVPLDELPPPERYRLTLELRLMAAFGGPRSRPLCLLDGPGRFFRGEARGRLHAMVERLAQAGAQVVYTSRLPFDVDLQYSEQVLALTPAPRAGAVAWHAHDAGRDLVVRSVLGMTGRASFRIDELNLIVEGATDELIVKALGRLLDRSGEPGLPDDLGVISAGGVREVVAVAEFLGRKGLGVIVLLDFDDAGVAAYRELREVSRDAGAHWHVQLLQLAPAAGMELENATIEDLFPLDYYLSAAREVCGSAAAEALDRARDGGSEPSTSLALRLSHALEAAGQRYPKAAIARVLEERMAAAQSMDDLPAPLAEAARRLTASIRAAAERALAARTSAAASED</sequence>
<evidence type="ECO:0000313" key="2">
    <source>
        <dbReference type="Proteomes" id="UP000316921"/>
    </source>
</evidence>
<evidence type="ECO:0000313" key="1">
    <source>
        <dbReference type="EMBL" id="QDU68968.1"/>
    </source>
</evidence>
<dbReference type="KEGG" id="pbap:Pla133_40830"/>
<organism evidence="1 2">
    <name type="scientific">Engelhardtia mirabilis</name>
    <dbReference type="NCBI Taxonomy" id="2528011"/>
    <lineage>
        <taxon>Bacteria</taxon>
        <taxon>Pseudomonadati</taxon>
        <taxon>Planctomycetota</taxon>
        <taxon>Planctomycetia</taxon>
        <taxon>Planctomycetia incertae sedis</taxon>
        <taxon>Engelhardtia</taxon>
    </lineage>
</organism>
<gene>
    <name evidence="1" type="ORF">Pla133_40830</name>
</gene>
<dbReference type="AlphaFoldDB" id="A0A518BPR4"/>
<protein>
    <recommendedName>
        <fullName evidence="3">AAA+ ATPase domain-containing protein</fullName>
    </recommendedName>
</protein>
<dbReference type="Proteomes" id="UP000316921">
    <property type="component" value="Chromosome"/>
</dbReference>
<dbReference type="InterPro" id="IPR027417">
    <property type="entry name" value="P-loop_NTPase"/>
</dbReference>
<dbReference type="Gene3D" id="3.40.50.300">
    <property type="entry name" value="P-loop containing nucleotide triphosphate hydrolases"/>
    <property type="match status" value="1"/>
</dbReference>
<accession>A0A518BPR4</accession>
<dbReference type="RefSeq" id="WP_145068444.1">
    <property type="nucleotide sequence ID" value="NZ_CP036287.1"/>
</dbReference>
<proteinExistence type="predicted"/>
<dbReference type="EMBL" id="CP036287">
    <property type="protein sequence ID" value="QDU68968.1"/>
    <property type="molecule type" value="Genomic_DNA"/>
</dbReference>
<reference evidence="1 2" key="1">
    <citation type="submission" date="2019-02" db="EMBL/GenBank/DDBJ databases">
        <title>Deep-cultivation of Planctomycetes and their phenomic and genomic characterization uncovers novel biology.</title>
        <authorList>
            <person name="Wiegand S."/>
            <person name="Jogler M."/>
            <person name="Boedeker C."/>
            <person name="Pinto D."/>
            <person name="Vollmers J."/>
            <person name="Rivas-Marin E."/>
            <person name="Kohn T."/>
            <person name="Peeters S.H."/>
            <person name="Heuer A."/>
            <person name="Rast P."/>
            <person name="Oberbeckmann S."/>
            <person name="Bunk B."/>
            <person name="Jeske O."/>
            <person name="Meyerdierks A."/>
            <person name="Storesund J.E."/>
            <person name="Kallscheuer N."/>
            <person name="Luecker S."/>
            <person name="Lage O.M."/>
            <person name="Pohl T."/>
            <person name="Merkel B.J."/>
            <person name="Hornburger P."/>
            <person name="Mueller R.-W."/>
            <person name="Bruemmer F."/>
            <person name="Labrenz M."/>
            <person name="Spormann A.M."/>
            <person name="Op den Camp H."/>
            <person name="Overmann J."/>
            <person name="Amann R."/>
            <person name="Jetten M.S.M."/>
            <person name="Mascher T."/>
            <person name="Medema M.H."/>
            <person name="Devos D.P."/>
            <person name="Kaster A.-K."/>
            <person name="Ovreas L."/>
            <person name="Rohde M."/>
            <person name="Galperin M.Y."/>
            <person name="Jogler C."/>
        </authorList>
    </citation>
    <scope>NUCLEOTIDE SEQUENCE [LARGE SCALE GENOMIC DNA]</scope>
    <source>
        <strain evidence="1 2">Pla133</strain>
    </source>
</reference>
<dbReference type="SUPFAM" id="SSF52540">
    <property type="entry name" value="P-loop containing nucleoside triphosphate hydrolases"/>
    <property type="match status" value="1"/>
</dbReference>
<evidence type="ECO:0008006" key="3">
    <source>
        <dbReference type="Google" id="ProtNLM"/>
    </source>
</evidence>